<accession>A0AAV7ZUK7</accession>
<feature type="region of interest" description="Disordered" evidence="1">
    <location>
        <begin position="463"/>
        <end position="514"/>
    </location>
</feature>
<dbReference type="Proteomes" id="UP001146793">
    <property type="component" value="Unassembled WGS sequence"/>
</dbReference>
<reference evidence="2" key="1">
    <citation type="submission" date="2022-08" db="EMBL/GenBank/DDBJ databases">
        <title>Novel sulphate-reducing endosymbionts in the free-living metamonad Anaeramoeba.</title>
        <authorList>
            <person name="Jerlstrom-Hultqvist J."/>
            <person name="Cepicka I."/>
            <person name="Gallot-Lavallee L."/>
            <person name="Salas-Leiva D."/>
            <person name="Curtis B.A."/>
            <person name="Zahonova K."/>
            <person name="Pipaliya S."/>
            <person name="Dacks J."/>
            <person name="Roger A.J."/>
        </authorList>
    </citation>
    <scope>NUCLEOTIDE SEQUENCE</scope>
    <source>
        <strain evidence="2">Busselton2</strain>
    </source>
</reference>
<organism evidence="2 3">
    <name type="scientific">Anaeramoeba flamelloides</name>
    <dbReference type="NCBI Taxonomy" id="1746091"/>
    <lineage>
        <taxon>Eukaryota</taxon>
        <taxon>Metamonada</taxon>
        <taxon>Anaeramoebidae</taxon>
        <taxon>Anaeramoeba</taxon>
    </lineage>
</organism>
<evidence type="ECO:0000256" key="1">
    <source>
        <dbReference type="SAM" id="MobiDB-lite"/>
    </source>
</evidence>
<feature type="compositionally biased region" description="Basic and acidic residues" evidence="1">
    <location>
        <begin position="479"/>
        <end position="514"/>
    </location>
</feature>
<feature type="region of interest" description="Disordered" evidence="1">
    <location>
        <begin position="733"/>
        <end position="795"/>
    </location>
</feature>
<protein>
    <submittedName>
        <fullName evidence="2">Chascon isoform d-related</fullName>
    </submittedName>
</protein>
<feature type="compositionally biased region" description="Basic residues" evidence="1">
    <location>
        <begin position="751"/>
        <end position="763"/>
    </location>
</feature>
<evidence type="ECO:0000313" key="3">
    <source>
        <dbReference type="Proteomes" id="UP001146793"/>
    </source>
</evidence>
<feature type="compositionally biased region" description="Basic residues" evidence="1">
    <location>
        <begin position="783"/>
        <end position="795"/>
    </location>
</feature>
<name>A0AAV7ZUK7_9EUKA</name>
<sequence>MSLKEDKLHVIAWMRDVLNQQIPLKSTNEEFLDFSCQTMSIIKTSYEPKSESDFKIKLEGLIEASKEYGINEKYLIPIKKKFTKARLITLMKGLGICSEQKEEIIIKFSEVTPIKLKTKKRRNRNLVSKSLVVGKPAVLMPMKRSDRRRHDSLTRSPFVTLKNEPDEGFTISSASFYEQTEEIQRIQQLFTNKECEFVLIYFRKKAQLKTTLQFTVTNFIINIENKKKFSFPFQNIQESKVRFSSKDNTLFQLVLIQKIPEEGTNNENKEENNENKEENEKANKIKMRKKTFKFQAVSKIARHIFSKAFQMYLHYHGDHPESIPLIGEILGYRNEEVALSLRCLANESATFQVRLLNQNSQKVVPIIFQIEKEYFLFQPIKKNSNYTNETPYTFYWEDQQCQTAVSNKSTKGLEIIIGEEISTIKVMRIQCYNNKQRDLIQRCFENFQLNYKENIQKNKIKLDKVNEEEDDDDDEEEYKYEQKEQEKEQEKEKEKEREKEKQKENEKQKEKEKENKIEIEIEKEKKEKEDEKKIERKREKMHQVKKENSKQSTYFAIFNNEGISPIIHLQSKLPFLYETCIKSPLLEYPGFKIDRHRWLQKKIHDSSKKEIINFNIDLIFYTENNIGSKVKLNPPTERKRQRQSQRQTILIEFNKSEIIIKNKERSFLKRQYCNKQKFFAHAEKLNLMIFIDKENNKYILETENCLIRDLIMNIYFYKRKIFLNKVNIEQTDKNMNQNKKRGKISNTSRKPNTRRKANTKSARKANFNSKSTSTSTNTSTSKIKSKTRMKSKIDHKHKTLKQIDDNITIITSQNLNGNYFNINKQINSTFRFKTSKLNRDKQLINEYDIQLYNSLEESIGNAKLLLYKKHFILNFFSKFKQRYYSPYSKIYFYNKEKNILRFHLDEFEYINISFDNQLIRQNFINKFKKLTKLLNNSNIFSSPIVFKPLLLKNNGQTFFIRIILHHDCFILKSDLQNLRFEYSFMAKVSISNNDKDLARIHFGTSHSPIKLLFQNSITCKQFRNAFNINRSRWVTTSLQKSYYSFNVEDQKKSTPLQLLLSNNQLIVICNNNNNHHNNNLGKSDHKENNVITDKNNTIPSEIGYYSTINSRILHDTTKKKNSVRIFLNNLTKFEFKFKNKIEMNKFIKIYRKLLFILPNPKSILNTISLSSKYFNSQFFSFNINVFNLKSPKNILYQGILRIYSQKIFISLENGRNINDSIENIKINFYNKTTTKNGNLDNNNDDMNTNMDVNDNNGNLFNEIFSIELKKDIYLINFCNSKHYEYFIYLFACLKKKFQTNYLNLNTEFLIQKIVSKNDPKLLLNDQDKKQENKKEQISIQLNKDNFLIIFHNKSILNSYANLRVIQNKHKSKSNIVHIIHGQKIKLIITLSSEQSAIRFIKMFTFFEEKFSLKKDRNFRAMDLLIDEIKTFSNIQKPENGNQDNYKIQYLNKKYEFIQNGWIVIHHQTNQLLLFNSPTASVSHNKGTERNGEKYISFNILNRIYLNRKVKNPLIVRLLPYDMNFYIKFNSKNDSLEFNTLLNKIFYHYRNQLINYTRKDLNSINFINNDSNNFETKNPKRRTKSARFNKNQFRNQTIKHKHKSQKY</sequence>
<feature type="region of interest" description="Disordered" evidence="1">
    <location>
        <begin position="262"/>
        <end position="282"/>
    </location>
</feature>
<feature type="compositionally biased region" description="Low complexity" evidence="1">
    <location>
        <begin position="769"/>
        <end position="782"/>
    </location>
</feature>
<comment type="caution">
    <text evidence="2">The sequence shown here is derived from an EMBL/GenBank/DDBJ whole genome shotgun (WGS) entry which is preliminary data.</text>
</comment>
<feature type="compositionally biased region" description="Basic and acidic residues" evidence="1">
    <location>
        <begin position="267"/>
        <end position="282"/>
    </location>
</feature>
<dbReference type="EMBL" id="JANTQA010000023">
    <property type="protein sequence ID" value="KAJ3444844.1"/>
    <property type="molecule type" value="Genomic_DNA"/>
</dbReference>
<evidence type="ECO:0000313" key="2">
    <source>
        <dbReference type="EMBL" id="KAJ3444844.1"/>
    </source>
</evidence>
<feature type="region of interest" description="Disordered" evidence="1">
    <location>
        <begin position="528"/>
        <end position="549"/>
    </location>
</feature>
<gene>
    <name evidence="2" type="ORF">M0812_10705</name>
</gene>
<feature type="compositionally biased region" description="Acidic residues" evidence="1">
    <location>
        <begin position="466"/>
        <end position="478"/>
    </location>
</feature>
<proteinExistence type="predicted"/>